<sequence length="67" mass="6748">MAAGLVGDRAVLVQQAEEALDPQVAADGLQAVGGAVVGGEVHHAASETIIVLPWSLANFIMPSTLPS</sequence>
<accession>A0ABP4ET87</accession>
<gene>
    <name evidence="1" type="ORF">GCM10009663_68450</name>
</gene>
<proteinExistence type="predicted"/>
<organism evidence="1 2">
    <name type="scientific">Kitasatospora arboriphila</name>
    <dbReference type="NCBI Taxonomy" id="258052"/>
    <lineage>
        <taxon>Bacteria</taxon>
        <taxon>Bacillati</taxon>
        <taxon>Actinomycetota</taxon>
        <taxon>Actinomycetes</taxon>
        <taxon>Kitasatosporales</taxon>
        <taxon>Streptomycetaceae</taxon>
        <taxon>Kitasatospora</taxon>
    </lineage>
</organism>
<protein>
    <submittedName>
        <fullName evidence="1">Uncharacterized protein</fullName>
    </submittedName>
</protein>
<reference evidence="2" key="1">
    <citation type="journal article" date="2019" name="Int. J. Syst. Evol. Microbiol.">
        <title>The Global Catalogue of Microorganisms (GCM) 10K type strain sequencing project: providing services to taxonomists for standard genome sequencing and annotation.</title>
        <authorList>
            <consortium name="The Broad Institute Genomics Platform"/>
            <consortium name="The Broad Institute Genome Sequencing Center for Infectious Disease"/>
            <person name="Wu L."/>
            <person name="Ma J."/>
        </authorList>
    </citation>
    <scope>NUCLEOTIDE SEQUENCE [LARGE SCALE GENOMIC DNA]</scope>
    <source>
        <strain evidence="2">JCM 13002</strain>
    </source>
</reference>
<dbReference type="EMBL" id="BAAALD010000110">
    <property type="protein sequence ID" value="GAA1118800.1"/>
    <property type="molecule type" value="Genomic_DNA"/>
</dbReference>
<keyword evidence="2" id="KW-1185">Reference proteome</keyword>
<comment type="caution">
    <text evidence="1">The sequence shown here is derived from an EMBL/GenBank/DDBJ whole genome shotgun (WGS) entry which is preliminary data.</text>
</comment>
<name>A0ABP4ET87_9ACTN</name>
<dbReference type="Proteomes" id="UP001499987">
    <property type="component" value="Unassembled WGS sequence"/>
</dbReference>
<evidence type="ECO:0000313" key="2">
    <source>
        <dbReference type="Proteomes" id="UP001499987"/>
    </source>
</evidence>
<evidence type="ECO:0000313" key="1">
    <source>
        <dbReference type="EMBL" id="GAA1118800.1"/>
    </source>
</evidence>